<protein>
    <submittedName>
        <fullName evidence="3">Oligoribonuclease</fullName>
    </submittedName>
</protein>
<dbReference type="GO" id="GO:0003676">
    <property type="term" value="F:nucleic acid binding"/>
    <property type="evidence" value="ECO:0007669"/>
    <property type="project" value="InterPro"/>
</dbReference>
<feature type="domain" description="DHHA1" evidence="2">
    <location>
        <begin position="226"/>
        <end position="308"/>
    </location>
</feature>
<dbReference type="Pfam" id="PF01368">
    <property type="entry name" value="DHH"/>
    <property type="match status" value="1"/>
</dbReference>
<evidence type="ECO:0000259" key="1">
    <source>
        <dbReference type="Pfam" id="PF01368"/>
    </source>
</evidence>
<dbReference type="RefSeq" id="WP_023508728.1">
    <property type="nucleotide sequence ID" value="NZ_AWTC01000001.1"/>
</dbReference>
<dbReference type="PANTHER" id="PTHR47618">
    <property type="entry name" value="BIFUNCTIONAL OLIGORIBONUCLEASE AND PAP PHOSPHATASE NRNA"/>
    <property type="match status" value="1"/>
</dbReference>
<feature type="domain" description="DDH" evidence="1">
    <location>
        <begin position="15"/>
        <end position="151"/>
    </location>
</feature>
<dbReference type="PANTHER" id="PTHR47618:SF1">
    <property type="entry name" value="BIFUNCTIONAL OLIGORIBONUCLEASE AND PAP PHOSPHATASE NRNA"/>
    <property type="match status" value="1"/>
</dbReference>
<evidence type="ECO:0000313" key="3">
    <source>
        <dbReference type="EMBL" id="EST13557.1"/>
    </source>
</evidence>
<dbReference type="InterPro" id="IPR038763">
    <property type="entry name" value="DHH_sf"/>
</dbReference>
<keyword evidence="4" id="KW-1185">Reference proteome</keyword>
<dbReference type="eggNOG" id="COG0618">
    <property type="taxonomic scope" value="Bacteria"/>
</dbReference>
<dbReference type="PATRIC" id="fig|1395513.3.peg.420"/>
<dbReference type="EMBL" id="AWTC01000001">
    <property type="protein sequence ID" value="EST13557.1"/>
    <property type="molecule type" value="Genomic_DNA"/>
</dbReference>
<dbReference type="Pfam" id="PF02272">
    <property type="entry name" value="DHHA1"/>
    <property type="match status" value="1"/>
</dbReference>
<organism evidence="3 4">
    <name type="scientific">Sporolactobacillus laevolacticus DSM 442</name>
    <dbReference type="NCBI Taxonomy" id="1395513"/>
    <lineage>
        <taxon>Bacteria</taxon>
        <taxon>Bacillati</taxon>
        <taxon>Bacillota</taxon>
        <taxon>Bacilli</taxon>
        <taxon>Bacillales</taxon>
        <taxon>Sporolactobacillaceae</taxon>
        <taxon>Sporolactobacillus</taxon>
    </lineage>
</organism>
<gene>
    <name evidence="3" type="ORF">P343_02080</name>
</gene>
<dbReference type="STRING" id="1395513.P343_02080"/>
<dbReference type="InterPro" id="IPR051319">
    <property type="entry name" value="Oligoribo/pAp-PDE_c-di-AMP_PDE"/>
</dbReference>
<name>V6J142_9BACL</name>
<dbReference type="Gene3D" id="3.10.310.30">
    <property type="match status" value="1"/>
</dbReference>
<comment type="caution">
    <text evidence="3">The sequence shown here is derived from an EMBL/GenBank/DDBJ whole genome shotgun (WGS) entry which is preliminary data.</text>
</comment>
<dbReference type="InterPro" id="IPR001667">
    <property type="entry name" value="DDH_dom"/>
</dbReference>
<accession>V6J142</accession>
<dbReference type="OrthoDB" id="9803668at2"/>
<dbReference type="AlphaFoldDB" id="V6J142"/>
<evidence type="ECO:0000313" key="4">
    <source>
        <dbReference type="Proteomes" id="UP000018296"/>
    </source>
</evidence>
<evidence type="ECO:0000259" key="2">
    <source>
        <dbReference type="Pfam" id="PF02272"/>
    </source>
</evidence>
<dbReference type="SUPFAM" id="SSF64182">
    <property type="entry name" value="DHH phosphoesterases"/>
    <property type="match status" value="1"/>
</dbReference>
<dbReference type="Gene3D" id="3.90.1640.10">
    <property type="entry name" value="inorganic pyrophosphatase (n-terminal core)"/>
    <property type="match status" value="1"/>
</dbReference>
<dbReference type="Proteomes" id="UP000018296">
    <property type="component" value="Unassembled WGS sequence"/>
</dbReference>
<reference evidence="3 4" key="1">
    <citation type="journal article" date="2013" name="Genome Announc.">
        <title>Genome Sequence of Sporolactobacillus laevolacticus DSM442, an Efficient Polymer-Grade D-Lactate Producer from Agricultural Waste Cottonseed as a Nitrogen Source.</title>
        <authorList>
            <person name="Wang H."/>
            <person name="Wang L."/>
            <person name="Ju J."/>
            <person name="Yu B."/>
            <person name="Ma Y."/>
        </authorList>
    </citation>
    <scope>NUCLEOTIDE SEQUENCE [LARGE SCALE GENOMIC DNA]</scope>
    <source>
        <strain evidence="3 4">DSM 442</strain>
    </source>
</reference>
<dbReference type="InterPro" id="IPR003156">
    <property type="entry name" value="DHHA1_dom"/>
</dbReference>
<sequence>MINQLLDLIQQYDTIIIHRHVRPDPDAIGSQGGLAYLIRDNFPGKKVYIVGEESDSLRFLIPMDQIEDDLYKDALVIVCDTANRERVSDDRFASGARMIKIDHHPLVDSYGDPQWVNTQSSSTSEMIASIYQSHPELTLSQEAARLLFAGIVGDTGRFQFSNVTSDTFLAAAALIRQPFDRQSFFDQLYKRSLNQARLNGYVLEHFTLTEEGVGYMKLSEEIIRSYKLNTSDASALVNCFANVEHLKAWVLFSEEGTVIRARLRSKGPAINELAAVYHGGGHPLASGATVGSWEEADRLIADLRELCKQ</sequence>
<proteinExistence type="predicted"/>